<evidence type="ECO:0000313" key="1">
    <source>
        <dbReference type="EMBL" id="JAE09576.1"/>
    </source>
</evidence>
<organism evidence="1">
    <name type="scientific">Arundo donax</name>
    <name type="common">Giant reed</name>
    <name type="synonym">Donax arundinaceus</name>
    <dbReference type="NCBI Taxonomy" id="35708"/>
    <lineage>
        <taxon>Eukaryota</taxon>
        <taxon>Viridiplantae</taxon>
        <taxon>Streptophyta</taxon>
        <taxon>Embryophyta</taxon>
        <taxon>Tracheophyta</taxon>
        <taxon>Spermatophyta</taxon>
        <taxon>Magnoliopsida</taxon>
        <taxon>Liliopsida</taxon>
        <taxon>Poales</taxon>
        <taxon>Poaceae</taxon>
        <taxon>PACMAD clade</taxon>
        <taxon>Arundinoideae</taxon>
        <taxon>Arundineae</taxon>
        <taxon>Arundo</taxon>
    </lineage>
</organism>
<protein>
    <submittedName>
        <fullName evidence="1">Uncharacterized protein</fullName>
    </submittedName>
</protein>
<reference evidence="1" key="2">
    <citation type="journal article" date="2015" name="Data Brief">
        <title>Shoot transcriptome of the giant reed, Arundo donax.</title>
        <authorList>
            <person name="Barrero R.A."/>
            <person name="Guerrero F.D."/>
            <person name="Moolhuijzen P."/>
            <person name="Goolsby J.A."/>
            <person name="Tidwell J."/>
            <person name="Bellgard S.E."/>
            <person name="Bellgard M.I."/>
        </authorList>
    </citation>
    <scope>NUCLEOTIDE SEQUENCE</scope>
    <source>
        <tissue evidence="1">Shoot tissue taken approximately 20 cm above the soil surface</tissue>
    </source>
</reference>
<proteinExistence type="predicted"/>
<dbReference type="EMBL" id="GBRH01188320">
    <property type="protein sequence ID" value="JAE09576.1"/>
    <property type="molecule type" value="Transcribed_RNA"/>
</dbReference>
<accession>A0A0A9FHJ1</accession>
<reference evidence="1" key="1">
    <citation type="submission" date="2014-09" db="EMBL/GenBank/DDBJ databases">
        <authorList>
            <person name="Magalhaes I.L.F."/>
            <person name="Oliveira U."/>
            <person name="Santos F.R."/>
            <person name="Vidigal T.H.D.A."/>
            <person name="Brescovit A.D."/>
            <person name="Santos A.J."/>
        </authorList>
    </citation>
    <scope>NUCLEOTIDE SEQUENCE</scope>
    <source>
        <tissue evidence="1">Shoot tissue taken approximately 20 cm above the soil surface</tissue>
    </source>
</reference>
<dbReference type="AlphaFoldDB" id="A0A0A9FHJ1"/>
<sequence length="23" mass="2634">MNKLSFQTTLSQCIPPFFNICNS</sequence>
<name>A0A0A9FHJ1_ARUDO</name>